<accession>A0A8S5UAC7</accession>
<dbReference type="GO" id="GO:0016779">
    <property type="term" value="F:nucleotidyltransferase activity"/>
    <property type="evidence" value="ECO:0007669"/>
    <property type="project" value="InterPro"/>
</dbReference>
<feature type="domain" description="Adenylyl/Guanylyl and SMODS C-terminal sensor" evidence="1">
    <location>
        <begin position="296"/>
        <end position="421"/>
    </location>
</feature>
<evidence type="ECO:0000313" key="2">
    <source>
        <dbReference type="EMBL" id="DAF91395.1"/>
    </source>
</evidence>
<dbReference type="Pfam" id="PF18134">
    <property type="entry name" value="AGS_C"/>
    <property type="match status" value="1"/>
</dbReference>
<dbReference type="InterPro" id="IPR040511">
    <property type="entry name" value="AGS_C"/>
</dbReference>
<dbReference type="CDD" id="cd05400">
    <property type="entry name" value="NT_2-5OAS_ClassI-CCAase"/>
    <property type="match status" value="1"/>
</dbReference>
<dbReference type="SUPFAM" id="SSF81301">
    <property type="entry name" value="Nucleotidyltransferase"/>
    <property type="match status" value="1"/>
</dbReference>
<dbReference type="Pfam" id="PF18144">
    <property type="entry name" value="SMODS"/>
    <property type="match status" value="1"/>
</dbReference>
<organism evidence="2">
    <name type="scientific">Myoviridae sp. ctWPU11</name>
    <dbReference type="NCBI Taxonomy" id="2825118"/>
    <lineage>
        <taxon>Viruses</taxon>
        <taxon>Duplodnaviria</taxon>
        <taxon>Heunggongvirae</taxon>
        <taxon>Uroviricota</taxon>
        <taxon>Caudoviricetes</taxon>
    </lineage>
</organism>
<dbReference type="InterPro" id="IPR006116">
    <property type="entry name" value="NT_2-5OAS_ClassI-CCAase"/>
</dbReference>
<evidence type="ECO:0000259" key="1">
    <source>
        <dbReference type="Pfam" id="PF18134"/>
    </source>
</evidence>
<name>A0A8S5UAC7_9CAUD</name>
<dbReference type="InterPro" id="IPR043519">
    <property type="entry name" value="NT_sf"/>
</dbReference>
<protein>
    <submittedName>
        <fullName evidence="2">ClassI-CCAase</fullName>
    </submittedName>
</protein>
<reference evidence="2" key="1">
    <citation type="journal article" date="2021" name="Proc. Natl. Acad. Sci. U.S.A.">
        <title>A Catalog of Tens of Thousands of Viruses from Human Metagenomes Reveals Hidden Associations with Chronic Diseases.</title>
        <authorList>
            <person name="Tisza M.J."/>
            <person name="Buck C.B."/>
        </authorList>
    </citation>
    <scope>NUCLEOTIDE SEQUENCE</scope>
    <source>
        <strain evidence="2">CtWPU11</strain>
    </source>
</reference>
<dbReference type="EMBL" id="BK016053">
    <property type="protein sequence ID" value="DAF91395.1"/>
    <property type="molecule type" value="Genomic_DNA"/>
</dbReference>
<sequence>MLLPDAFKVFKEKLSINTELRQSISEKYCGITEALNDGFRCISSSTAYSLQVGSFGRHTAIKSISDLDMVYILPDELRSEYKDSPEKILYKTRNILVKKYPKTNIRSDRLVVCVHFSKYYVEVQPVFEIYDKNDLLSYFEYPDTYEQSWKKTKPRHEIHACKYKNDETCGNYYNICKMIRAWKNNFGIKIGGLLIDTLAYNFFSQDTFKEKYCTCSFDTYDQLFKDFFFYLKNQSNNSYYHAPGSNQQVRIKEKFIKKAEEAYNIIDTDENCWKKIFGRYFPQMESLSCSSVHYRDTEEFIEDYYPVEIKGEVSITAVVSANGFLPRTYTKSATISGVYKKVKSSITFSISTNIKPPYTVKWKILNRGDEAKARDCIRGQIITSGVERKEPLTFLGNHYVECYIIQDEIVIARDRFYVYIEENLDK</sequence>
<proteinExistence type="predicted"/>
<dbReference type="Gene3D" id="3.30.460.10">
    <property type="entry name" value="Beta Polymerase, domain 2"/>
    <property type="match status" value="1"/>
</dbReference>